<dbReference type="EMBL" id="JBHTCO010000004">
    <property type="protein sequence ID" value="MFC7392312.1"/>
    <property type="molecule type" value="Genomic_DNA"/>
</dbReference>
<name>A0ABW2PSD2_9BACL</name>
<dbReference type="InterPro" id="IPR000847">
    <property type="entry name" value="LysR_HTH_N"/>
</dbReference>
<comment type="caution">
    <text evidence="6">The sequence shown here is derived from an EMBL/GenBank/DDBJ whole genome shotgun (WGS) entry which is preliminary data.</text>
</comment>
<feature type="domain" description="HTH lysR-type" evidence="5">
    <location>
        <begin position="1"/>
        <end position="58"/>
    </location>
</feature>
<dbReference type="NCBIfam" id="NF040786">
    <property type="entry name" value="LysR_Sec_metab"/>
    <property type="match status" value="1"/>
</dbReference>
<evidence type="ECO:0000256" key="1">
    <source>
        <dbReference type="ARBA" id="ARBA00009437"/>
    </source>
</evidence>
<proteinExistence type="inferred from homology"/>
<dbReference type="SUPFAM" id="SSF46785">
    <property type="entry name" value="Winged helix' DNA-binding domain"/>
    <property type="match status" value="1"/>
</dbReference>
<dbReference type="Gene3D" id="3.40.190.290">
    <property type="match status" value="1"/>
</dbReference>
<dbReference type="PANTHER" id="PTHR30126">
    <property type="entry name" value="HTH-TYPE TRANSCRIPTIONAL REGULATOR"/>
    <property type="match status" value="1"/>
</dbReference>
<keyword evidence="7" id="KW-1185">Reference proteome</keyword>
<dbReference type="RefSeq" id="WP_380964317.1">
    <property type="nucleotide sequence ID" value="NZ_JBHTCO010000004.1"/>
</dbReference>
<evidence type="ECO:0000313" key="6">
    <source>
        <dbReference type="EMBL" id="MFC7392312.1"/>
    </source>
</evidence>
<evidence type="ECO:0000256" key="3">
    <source>
        <dbReference type="ARBA" id="ARBA00023125"/>
    </source>
</evidence>
<dbReference type="SUPFAM" id="SSF53850">
    <property type="entry name" value="Periplasmic binding protein-like II"/>
    <property type="match status" value="1"/>
</dbReference>
<protein>
    <submittedName>
        <fullName evidence="6">Selenium metabolism-associated LysR family transcriptional regulator</fullName>
    </submittedName>
</protein>
<dbReference type="InterPro" id="IPR036388">
    <property type="entry name" value="WH-like_DNA-bd_sf"/>
</dbReference>
<keyword evidence="2" id="KW-0805">Transcription regulation</keyword>
<evidence type="ECO:0000256" key="4">
    <source>
        <dbReference type="ARBA" id="ARBA00023163"/>
    </source>
</evidence>
<dbReference type="Gene3D" id="1.10.10.10">
    <property type="entry name" value="Winged helix-like DNA-binding domain superfamily/Winged helix DNA-binding domain"/>
    <property type="match status" value="1"/>
</dbReference>
<reference evidence="7" key="1">
    <citation type="journal article" date="2019" name="Int. J. Syst. Evol. Microbiol.">
        <title>The Global Catalogue of Microorganisms (GCM) 10K type strain sequencing project: providing services to taxonomists for standard genome sequencing and annotation.</title>
        <authorList>
            <consortium name="The Broad Institute Genomics Platform"/>
            <consortium name="The Broad Institute Genome Sequencing Center for Infectious Disease"/>
            <person name="Wu L."/>
            <person name="Ma J."/>
        </authorList>
    </citation>
    <scope>NUCLEOTIDE SEQUENCE [LARGE SCALE GENOMIC DNA]</scope>
    <source>
        <strain evidence="7">CGMCC 1.16305</strain>
    </source>
</reference>
<dbReference type="Pfam" id="PF03466">
    <property type="entry name" value="LysR_substrate"/>
    <property type="match status" value="1"/>
</dbReference>
<dbReference type="InterPro" id="IPR047788">
    <property type="entry name" value="LysR-like_Sec_metab"/>
</dbReference>
<organism evidence="6 7">
    <name type="scientific">Scopulibacillus cellulosilyticus</name>
    <dbReference type="NCBI Taxonomy" id="2665665"/>
    <lineage>
        <taxon>Bacteria</taxon>
        <taxon>Bacillati</taxon>
        <taxon>Bacillota</taxon>
        <taxon>Bacilli</taxon>
        <taxon>Bacillales</taxon>
        <taxon>Sporolactobacillaceae</taxon>
        <taxon>Scopulibacillus</taxon>
    </lineage>
</organism>
<dbReference type="PANTHER" id="PTHR30126:SF39">
    <property type="entry name" value="HTH-TYPE TRANSCRIPTIONAL REGULATOR CYSL"/>
    <property type="match status" value="1"/>
</dbReference>
<evidence type="ECO:0000256" key="2">
    <source>
        <dbReference type="ARBA" id="ARBA00023015"/>
    </source>
</evidence>
<keyword evidence="4" id="KW-0804">Transcription</keyword>
<dbReference type="CDD" id="cd08420">
    <property type="entry name" value="PBP2_CysL_like"/>
    <property type="match status" value="1"/>
</dbReference>
<dbReference type="Proteomes" id="UP001596505">
    <property type="component" value="Unassembled WGS sequence"/>
</dbReference>
<gene>
    <name evidence="6" type="ORF">ACFQRG_04895</name>
</gene>
<comment type="similarity">
    <text evidence="1">Belongs to the LysR transcriptional regulatory family.</text>
</comment>
<accession>A0ABW2PSD2</accession>
<dbReference type="InterPro" id="IPR005119">
    <property type="entry name" value="LysR_subst-bd"/>
</dbReference>
<evidence type="ECO:0000313" key="7">
    <source>
        <dbReference type="Proteomes" id="UP001596505"/>
    </source>
</evidence>
<dbReference type="PROSITE" id="PS50931">
    <property type="entry name" value="HTH_LYSR"/>
    <property type="match status" value="1"/>
</dbReference>
<dbReference type="InterPro" id="IPR036390">
    <property type="entry name" value="WH_DNA-bd_sf"/>
</dbReference>
<dbReference type="PRINTS" id="PR00039">
    <property type="entry name" value="HTHLYSR"/>
</dbReference>
<sequence>MNFEHLKVFYTAAKQKNFSKTAKILHLSQPSVSSQIQQLEESLNVKLFKRTTKKIDLTQAGEILFQSAEKILNLVSQTEREIAQFSGSIHGELIIGASVTIGEHILPYVLGLYKKQYPNVQIIMKIYNSEQIIKKLSNGEIQLAFIQSDISYPQFCQRPFLEDELVVITPYEWSHSILNDKNYFISQKELFSAPIILRESGSGTRRVIEEQLKRNNLDPDQLNIVLELENTESIKSAVESGMGISIISKVAVLKELRLKTLRQLSIQGIPLKRKFFTIYDDKKLTLPGETFLSFIYSYYKENLGGAKP</sequence>
<dbReference type="Pfam" id="PF00126">
    <property type="entry name" value="HTH_1"/>
    <property type="match status" value="1"/>
</dbReference>
<evidence type="ECO:0000259" key="5">
    <source>
        <dbReference type="PROSITE" id="PS50931"/>
    </source>
</evidence>
<keyword evidence="3" id="KW-0238">DNA-binding</keyword>